<reference evidence="2" key="1">
    <citation type="journal article" date="2020" name="Stud. Mycol.">
        <title>101 Dothideomycetes genomes: a test case for predicting lifestyles and emergence of pathogens.</title>
        <authorList>
            <person name="Haridas S."/>
            <person name="Albert R."/>
            <person name="Binder M."/>
            <person name="Bloem J."/>
            <person name="Labutti K."/>
            <person name="Salamov A."/>
            <person name="Andreopoulos B."/>
            <person name="Baker S."/>
            <person name="Barry K."/>
            <person name="Bills G."/>
            <person name="Bluhm B."/>
            <person name="Cannon C."/>
            <person name="Castanera R."/>
            <person name="Culley D."/>
            <person name="Daum C."/>
            <person name="Ezra D."/>
            <person name="Gonzalez J."/>
            <person name="Henrissat B."/>
            <person name="Kuo A."/>
            <person name="Liang C."/>
            <person name="Lipzen A."/>
            <person name="Lutzoni F."/>
            <person name="Magnuson J."/>
            <person name="Mondo S."/>
            <person name="Nolan M."/>
            <person name="Ohm R."/>
            <person name="Pangilinan J."/>
            <person name="Park H.-J."/>
            <person name="Ramirez L."/>
            <person name="Alfaro M."/>
            <person name="Sun H."/>
            <person name="Tritt A."/>
            <person name="Yoshinaga Y."/>
            <person name="Zwiers L.-H."/>
            <person name="Turgeon B."/>
            <person name="Goodwin S."/>
            <person name="Spatafora J."/>
            <person name="Crous P."/>
            <person name="Grigoriev I."/>
        </authorList>
    </citation>
    <scope>NUCLEOTIDE SEQUENCE</scope>
    <source>
        <strain evidence="2">CBS 101060</strain>
    </source>
</reference>
<name>A0A9P4SJD7_9PEZI</name>
<feature type="compositionally biased region" description="Basic and acidic residues" evidence="1">
    <location>
        <begin position="106"/>
        <end position="123"/>
    </location>
</feature>
<evidence type="ECO:0000256" key="1">
    <source>
        <dbReference type="SAM" id="MobiDB-lite"/>
    </source>
</evidence>
<evidence type="ECO:0000313" key="3">
    <source>
        <dbReference type="Proteomes" id="UP000799429"/>
    </source>
</evidence>
<comment type="caution">
    <text evidence="2">The sequence shown here is derived from an EMBL/GenBank/DDBJ whole genome shotgun (WGS) entry which is preliminary data.</text>
</comment>
<sequence>MARRYNWPKGNGDDLAAALRKKWRYSAYDSSDDESNEGSDGVPEASTIHINAEGAQGTTSNDSDEKNTGDDTSCDNEANTGDTTKDIKANTSDKIVNKSKTAGEANHPKVDKTPGKDKTHIDSRPAPLMQSLKSPTDTYPLMLEMVIATSISEFLLNFFSTVLPSFLVWYQRTWIITKAAGK</sequence>
<feature type="region of interest" description="Disordered" evidence="1">
    <location>
        <begin position="27"/>
        <end position="132"/>
    </location>
</feature>
<accession>A0A9P4SJD7</accession>
<proteinExistence type="predicted"/>
<dbReference type="AlphaFoldDB" id="A0A9P4SJD7"/>
<evidence type="ECO:0000313" key="2">
    <source>
        <dbReference type="EMBL" id="KAF2843364.1"/>
    </source>
</evidence>
<feature type="compositionally biased region" description="Polar residues" evidence="1">
    <location>
        <begin position="89"/>
        <end position="100"/>
    </location>
</feature>
<keyword evidence="3" id="KW-1185">Reference proteome</keyword>
<protein>
    <submittedName>
        <fullName evidence="2">Uncharacterized protein</fullName>
    </submittedName>
</protein>
<dbReference type="EMBL" id="MU006089">
    <property type="protein sequence ID" value="KAF2843364.1"/>
    <property type="molecule type" value="Genomic_DNA"/>
</dbReference>
<organism evidence="2 3">
    <name type="scientific">Patellaria atrata CBS 101060</name>
    <dbReference type="NCBI Taxonomy" id="1346257"/>
    <lineage>
        <taxon>Eukaryota</taxon>
        <taxon>Fungi</taxon>
        <taxon>Dikarya</taxon>
        <taxon>Ascomycota</taxon>
        <taxon>Pezizomycotina</taxon>
        <taxon>Dothideomycetes</taxon>
        <taxon>Dothideomycetes incertae sedis</taxon>
        <taxon>Patellariales</taxon>
        <taxon>Patellariaceae</taxon>
        <taxon>Patellaria</taxon>
    </lineage>
</organism>
<dbReference type="Proteomes" id="UP000799429">
    <property type="component" value="Unassembled WGS sequence"/>
</dbReference>
<gene>
    <name evidence="2" type="ORF">M501DRAFT_1012719</name>
</gene>